<evidence type="ECO:0000313" key="2">
    <source>
        <dbReference type="Proteomes" id="UP000077428"/>
    </source>
</evidence>
<sequence length="124" mass="13772">MENKTTRTNKNDLFKINWSEKVMQLDETIRKEIGIDGINDAKNILIKVQTKSPESIEPAFIVGEDELFLELFVLSPENGGIISTAVLKNNIQSIGVIGGVSSEKRDISEISSEELLNDFGGLYQ</sequence>
<dbReference type="Proteomes" id="UP000077428">
    <property type="component" value="Unassembled WGS sequence"/>
</dbReference>
<dbReference type="PATRIC" id="fig|66851.6.peg.583"/>
<proteinExistence type="predicted"/>
<dbReference type="EMBL" id="LWMU01000048">
    <property type="protein sequence ID" value="KZX13610.1"/>
    <property type="molecule type" value="Genomic_DNA"/>
</dbReference>
<protein>
    <submittedName>
        <fullName evidence="1">Uncharacterized protein</fullName>
    </submittedName>
</protein>
<evidence type="ECO:0000313" key="1">
    <source>
        <dbReference type="EMBL" id="KZX13610.1"/>
    </source>
</evidence>
<dbReference type="OrthoDB" id="77645at2157"/>
<name>A0A162FQI1_METOA</name>
<reference evidence="2" key="1">
    <citation type="journal article" date="2016" name="Genome Announc.">
        <title>Draft Genome Sequences of Methanobrevibacter curvatus DSM11111, Methanobrevibacter cuticularis DSM11139, Methanobrevibacter filiformis DSM11501, and Methanobrevibacter oralis DSM7256.</title>
        <authorList>
            <person name="Poehlein A."/>
            <person name="Seedorf H."/>
        </authorList>
    </citation>
    <scope>NUCLEOTIDE SEQUENCE [LARGE SCALE GENOMIC DNA]</scope>
    <source>
        <strain evidence="2">DSM 7256 / JCM 30027 / ZR</strain>
    </source>
</reference>
<comment type="caution">
    <text evidence="1">The sequence shown here is derived from an EMBL/GenBank/DDBJ whole genome shotgun (WGS) entry which is preliminary data.</text>
</comment>
<organism evidence="1 2">
    <name type="scientific">Methanobrevibacter oralis</name>
    <dbReference type="NCBI Taxonomy" id="66851"/>
    <lineage>
        <taxon>Archaea</taxon>
        <taxon>Methanobacteriati</taxon>
        <taxon>Methanobacteriota</taxon>
        <taxon>Methanomada group</taxon>
        <taxon>Methanobacteria</taxon>
        <taxon>Methanobacteriales</taxon>
        <taxon>Methanobacteriaceae</taxon>
        <taxon>Methanobrevibacter</taxon>
    </lineage>
</organism>
<keyword evidence="2" id="KW-1185">Reference proteome</keyword>
<dbReference type="RefSeq" id="WP_042691388.1">
    <property type="nucleotide sequence ID" value="NZ_CABMAB010000002.1"/>
</dbReference>
<dbReference type="AlphaFoldDB" id="A0A162FQI1"/>
<accession>A0A162FQI1</accession>
<dbReference type="STRING" id="66851.MBORA_05200"/>
<gene>
    <name evidence="1" type="ORF">MBORA_05200</name>
</gene>